<evidence type="ECO:0000259" key="8">
    <source>
        <dbReference type="Pfam" id="PF11799"/>
    </source>
</evidence>
<feature type="domain" description="DNA polymerase Y-family little finger" evidence="8">
    <location>
        <begin position="240"/>
        <end position="344"/>
    </location>
</feature>
<evidence type="ECO:0000259" key="7">
    <source>
        <dbReference type="Pfam" id="PF00817"/>
    </source>
</evidence>
<dbReference type="InterPro" id="IPR043128">
    <property type="entry name" value="Rev_trsase/Diguanyl_cyclase"/>
</dbReference>
<name>A0ABU0WH56_9PROT</name>
<evidence type="ECO:0000256" key="1">
    <source>
        <dbReference type="ARBA" id="ARBA00010945"/>
    </source>
</evidence>
<keyword evidence="4" id="KW-0227">DNA damage</keyword>
<proteinExistence type="inferred from homology"/>
<keyword evidence="10" id="KW-1185">Reference proteome</keyword>
<evidence type="ECO:0000256" key="4">
    <source>
        <dbReference type="ARBA" id="ARBA00022763"/>
    </source>
</evidence>
<organism evidence="9 10">
    <name type="scientific">Azospirillum isscasi</name>
    <dbReference type="NCBI Taxonomy" id="3053926"/>
    <lineage>
        <taxon>Bacteria</taxon>
        <taxon>Pseudomonadati</taxon>
        <taxon>Pseudomonadota</taxon>
        <taxon>Alphaproteobacteria</taxon>
        <taxon>Rhodospirillales</taxon>
        <taxon>Azospirillaceae</taxon>
        <taxon>Azospirillum</taxon>
    </lineage>
</organism>
<dbReference type="InterPro" id="IPR050356">
    <property type="entry name" value="SulA_CellDiv_inhibitor"/>
</dbReference>
<sequence length="501" mass="54241">MAGRTARRILSLWLPRLPTDAYSRRHPERSGHPLAAILAERGRLGVAAVNRAAEEAGVLPAMSLADARAIEPALAVFDAAPESDARLLERIAGWCTRYTPWATPDGPDGVALDITGCAHLFGGEEAMAADLSARLGAAGFESRLAVADTPAAAWALARFGAESPFPTLPVAALRLPPATVDGLAAVGLRRIGDLHAIPRATLAARFGPEVLRRLDQAFGRLDEPLSPRLPVPPHCVRLALAEPIATAESIAEALRHLLAALCARLEASGEGARRLLLELHRVDRRLEDAPQTLAIGTGRPVRRPDPLMRLFAQKLDRVEPGPGLELMVLSATEAGPLAAAQASLDGAADGDAALGELVDRLNNRLGERAVLRLVPRQSWLPERSVAPAPVFAPVLTSTTGGSLWPADRPRPVRLLAPPDPIEAMAPVPDDPPVMFRWRGALHRVRHADGPERIEAEWWRRDGEPRDYYRVEDEAGRRFWVFRQGLYRPGVTALWFLHGFFG</sequence>
<evidence type="ECO:0000256" key="6">
    <source>
        <dbReference type="ARBA" id="ARBA00049244"/>
    </source>
</evidence>
<accession>A0ABU0WH56</accession>
<dbReference type="Gene3D" id="3.30.70.270">
    <property type="match status" value="1"/>
</dbReference>
<dbReference type="InterPro" id="IPR001126">
    <property type="entry name" value="UmuC"/>
</dbReference>
<comment type="function">
    <text evidence="5">Poorly processive, error-prone DNA polymerase involved in untargeted mutagenesis. Copies undamaged DNA at stalled replication forks, which arise in vivo from mismatched or misaligned primer ends. These misaligned primers can be extended by PolIV. Exhibits no 3'-5' exonuclease (proofreading) activity. May be involved in translesional synthesis, in conjunction with the beta clamp from PolIII.</text>
</comment>
<dbReference type="EC" id="2.7.7.7" evidence="3"/>
<dbReference type="Pfam" id="PF11799">
    <property type="entry name" value="IMS_C"/>
    <property type="match status" value="1"/>
</dbReference>
<evidence type="ECO:0000256" key="3">
    <source>
        <dbReference type="ARBA" id="ARBA00012417"/>
    </source>
</evidence>
<evidence type="ECO:0000256" key="5">
    <source>
        <dbReference type="ARBA" id="ARBA00025589"/>
    </source>
</evidence>
<comment type="similarity">
    <text evidence="1">Belongs to the DNA polymerase type-Y family.</text>
</comment>
<comment type="caution">
    <text evidence="9">The sequence shown here is derived from an EMBL/GenBank/DDBJ whole genome shotgun (WGS) entry which is preliminary data.</text>
</comment>
<evidence type="ECO:0000313" key="10">
    <source>
        <dbReference type="Proteomes" id="UP001227317"/>
    </source>
</evidence>
<dbReference type="CDD" id="cd03468">
    <property type="entry name" value="PolY_like"/>
    <property type="match status" value="1"/>
</dbReference>
<evidence type="ECO:0000313" key="9">
    <source>
        <dbReference type="EMBL" id="MDQ2103542.1"/>
    </source>
</evidence>
<dbReference type="Proteomes" id="UP001227317">
    <property type="component" value="Unassembled WGS sequence"/>
</dbReference>
<reference evidence="9 10" key="1">
    <citation type="submission" date="2023-06" db="EMBL/GenBank/DDBJ databases">
        <title>Azospirillum isscasensis sp.nov, a bacterium isolated from rhizosphere soil of rice.</title>
        <authorList>
            <person name="Wang H."/>
        </authorList>
    </citation>
    <scope>NUCLEOTIDE SEQUENCE [LARGE SCALE GENOMIC DNA]</scope>
    <source>
        <strain evidence="9 10">C340-1</strain>
    </source>
</reference>
<protein>
    <recommendedName>
        <fullName evidence="3">DNA-directed DNA polymerase</fullName>
        <ecNumber evidence="3">2.7.7.7</ecNumber>
    </recommendedName>
</protein>
<dbReference type="InterPro" id="IPR017961">
    <property type="entry name" value="DNA_pol_Y-fam_little_finger"/>
</dbReference>
<dbReference type="PANTHER" id="PTHR35369:SF2">
    <property type="entry name" value="BLR3025 PROTEIN"/>
    <property type="match status" value="1"/>
</dbReference>
<comment type="subunit">
    <text evidence="2">Monomer.</text>
</comment>
<dbReference type="Pfam" id="PF00817">
    <property type="entry name" value="IMS"/>
    <property type="match status" value="1"/>
</dbReference>
<evidence type="ECO:0000256" key="2">
    <source>
        <dbReference type="ARBA" id="ARBA00011245"/>
    </source>
</evidence>
<dbReference type="RefSeq" id="WP_306706627.1">
    <property type="nucleotide sequence ID" value="NZ_JAUJFI010000051.1"/>
</dbReference>
<dbReference type="InterPro" id="IPR043502">
    <property type="entry name" value="DNA/RNA_pol_sf"/>
</dbReference>
<gene>
    <name evidence="9" type="ORF">QSG27_12655</name>
</gene>
<comment type="catalytic activity">
    <reaction evidence="6">
        <text>DNA(n) + a 2'-deoxyribonucleoside 5'-triphosphate = DNA(n+1) + diphosphate</text>
        <dbReference type="Rhea" id="RHEA:22508"/>
        <dbReference type="Rhea" id="RHEA-COMP:17339"/>
        <dbReference type="Rhea" id="RHEA-COMP:17340"/>
        <dbReference type="ChEBI" id="CHEBI:33019"/>
        <dbReference type="ChEBI" id="CHEBI:61560"/>
        <dbReference type="ChEBI" id="CHEBI:173112"/>
        <dbReference type="EC" id="2.7.7.7"/>
    </reaction>
</comment>
<dbReference type="SUPFAM" id="SSF56672">
    <property type="entry name" value="DNA/RNA polymerases"/>
    <property type="match status" value="1"/>
</dbReference>
<dbReference type="PANTHER" id="PTHR35369">
    <property type="entry name" value="BLR3025 PROTEIN-RELATED"/>
    <property type="match status" value="1"/>
</dbReference>
<dbReference type="Gene3D" id="3.40.1170.60">
    <property type="match status" value="1"/>
</dbReference>
<dbReference type="EMBL" id="JAUJFI010000051">
    <property type="protein sequence ID" value="MDQ2103542.1"/>
    <property type="molecule type" value="Genomic_DNA"/>
</dbReference>
<feature type="domain" description="UmuC" evidence="7">
    <location>
        <begin position="24"/>
        <end position="156"/>
    </location>
</feature>